<feature type="coiled-coil region" evidence="1">
    <location>
        <begin position="25"/>
        <end position="104"/>
    </location>
</feature>
<gene>
    <name evidence="2" type="ORF">H1P_1140028</name>
</gene>
<protein>
    <recommendedName>
        <fullName evidence="4">YlqD protein</fullName>
    </recommendedName>
</protein>
<evidence type="ECO:0000256" key="1">
    <source>
        <dbReference type="SAM" id="Coils"/>
    </source>
</evidence>
<dbReference type="InterPro" id="IPR021297">
    <property type="entry name" value="YlqD"/>
</dbReference>
<evidence type="ECO:0000313" key="2">
    <source>
        <dbReference type="EMBL" id="VEP11691.1"/>
    </source>
</evidence>
<reference evidence="2 3" key="1">
    <citation type="submission" date="2019-01" db="EMBL/GenBank/DDBJ databases">
        <authorList>
            <person name="Brito A."/>
        </authorList>
    </citation>
    <scope>NUCLEOTIDE SEQUENCE [LARGE SCALE GENOMIC DNA]</scope>
    <source>
        <strain evidence="2">1</strain>
    </source>
</reference>
<evidence type="ECO:0008006" key="4">
    <source>
        <dbReference type="Google" id="ProtNLM"/>
    </source>
</evidence>
<name>A0A563VJV8_9CYAN</name>
<dbReference type="OrthoDB" id="9804635at2"/>
<sequence length="149" mass="17098">MEVVTSSLMLKRPITVKAIVTDRWKKEVQQQLQNQVNQLDKQIQQLEAQGKNAIGDIQKQSKNPSSPQVIKQMENIQGQVNQKKGELLNKKNQLLQQLQQVQTLELNQEVVQAQMESFFRVEKGDNLVQKLNVEVVIRDGIVEDIRGEL</sequence>
<dbReference type="RefSeq" id="WP_144869351.1">
    <property type="nucleotide sequence ID" value="NZ_LR213868.1"/>
</dbReference>
<dbReference type="Pfam" id="PF11068">
    <property type="entry name" value="YlqD"/>
    <property type="match status" value="1"/>
</dbReference>
<dbReference type="Gene3D" id="6.10.140.1110">
    <property type="match status" value="1"/>
</dbReference>
<organism evidence="2 3">
    <name type="scientific">Hyella patelloides LEGE 07179</name>
    <dbReference type="NCBI Taxonomy" id="945734"/>
    <lineage>
        <taxon>Bacteria</taxon>
        <taxon>Bacillati</taxon>
        <taxon>Cyanobacteriota</taxon>
        <taxon>Cyanophyceae</taxon>
        <taxon>Pleurocapsales</taxon>
        <taxon>Hyellaceae</taxon>
        <taxon>Hyella</taxon>
    </lineage>
</organism>
<proteinExistence type="predicted"/>
<dbReference type="Proteomes" id="UP000320055">
    <property type="component" value="Unassembled WGS sequence"/>
</dbReference>
<dbReference type="AlphaFoldDB" id="A0A563VJV8"/>
<dbReference type="EMBL" id="CAACVJ010000018">
    <property type="protein sequence ID" value="VEP11691.1"/>
    <property type="molecule type" value="Genomic_DNA"/>
</dbReference>
<evidence type="ECO:0000313" key="3">
    <source>
        <dbReference type="Proteomes" id="UP000320055"/>
    </source>
</evidence>
<keyword evidence="3" id="KW-1185">Reference proteome</keyword>
<keyword evidence="1" id="KW-0175">Coiled coil</keyword>
<accession>A0A563VJV8</accession>